<reference evidence="12" key="2">
    <citation type="journal article" date="2021" name="PeerJ">
        <title>Extensive microbial diversity within the chicken gut microbiome revealed by metagenomics and culture.</title>
        <authorList>
            <person name="Gilroy R."/>
            <person name="Ravi A."/>
            <person name="Getino M."/>
            <person name="Pursley I."/>
            <person name="Horton D.L."/>
            <person name="Alikhan N.F."/>
            <person name="Baker D."/>
            <person name="Gharbi K."/>
            <person name="Hall N."/>
            <person name="Watson M."/>
            <person name="Adriaenssens E.M."/>
            <person name="Foster-Nyarko E."/>
            <person name="Jarju S."/>
            <person name="Secka A."/>
            <person name="Antonio M."/>
            <person name="Oren A."/>
            <person name="Chaudhuri R.R."/>
            <person name="La Ragione R."/>
            <person name="Hildebrand F."/>
            <person name="Pallen M.J."/>
        </authorList>
    </citation>
    <scope>NUCLEOTIDE SEQUENCE</scope>
    <source>
        <strain evidence="12">11300</strain>
    </source>
</reference>
<keyword evidence="4 9" id="KW-0547">Nucleotide-binding</keyword>
<dbReference type="InterPro" id="IPR050220">
    <property type="entry name" value="Type_II_DNA_Topoisomerases"/>
</dbReference>
<evidence type="ECO:0000256" key="3">
    <source>
        <dbReference type="ARBA" id="ARBA00022490"/>
    </source>
</evidence>
<feature type="active site" description="O-(5'-phospho-DNA)-tyrosine intermediate" evidence="9 10">
    <location>
        <position position="124"/>
    </location>
</feature>
<dbReference type="Pfam" id="PF03989">
    <property type="entry name" value="DNA_gyraseA_C"/>
    <property type="match status" value="6"/>
</dbReference>
<dbReference type="EMBL" id="DVMO01000093">
    <property type="protein sequence ID" value="HIU27993.1"/>
    <property type="molecule type" value="Genomic_DNA"/>
</dbReference>
<dbReference type="InterPro" id="IPR035516">
    <property type="entry name" value="Gyrase/topoIV_suA_C"/>
</dbReference>
<dbReference type="GO" id="GO:0005524">
    <property type="term" value="F:ATP binding"/>
    <property type="evidence" value="ECO:0007669"/>
    <property type="project" value="UniProtKB-UniRule"/>
</dbReference>
<sequence>MTTFLEDQKMIQHEINKEMKDSYIDYAMSVIVSRALPDVRDGLKPVHRRILYGMSGLGVTPDKPHKKSARIVGEVMGKYHPHGDSSIYYAMVRLAQPFNIRYTLVDGHGNFGSVDGDGAAAMRYTEARMTPLALQMLRDIEKDTVDFTPNFDGEEKEPVVLPARFPNLLVNGSNGIAVGMATSIPPHNLGEVIDATVKLIDEPEATVDDLIKIVKGPDFPTGAMIMGKTPVREAYRTGQGKAVVRAVTEIEEGSHGKQQIVVTEIPYQVNKARLIEKIADLVRDKRVEGITAIRDESNRKGMRIVIELKRDTNANIVLNRLYKHTQLQDSISMIMLALVDGKPKILNLREMISEYLKHQKEVVTRRTIYDKKKAEARAHILEGYLIALDNIDEIIRIIRNSYNDAKEKLMERFELSEIQAQAILDMQLRRLQGLEKEKIQNEYEELLKKIAYYAELLADEQKLMGVVKDELLEIKDKWADKRRTKIKADAQEIDEEDLIEEEEVCITLTHLGYIKRVPASTYKAQKRGGKGITGLTTRENDFVKNMIMTSTHDYLMFFTNTGKAYRIKAYEIPEAARTAKGTPVVNFLNLMQRERVTAVIPIKEFAEDKYLMGVTKDGIIKKTALSNFDTSRKAGLIAMNLKDDDQLIDIKQTTGNNNVIIVTKHGKCISFSEEDVRPMGRIAGGVRAIKLEGGDEVVSMELVEPGQELLVVTEKGYGKRTKVEEYKIQVRGGKGLLTYDKAKFKKTGQLVGAIVVDDDDDVMLINSNGIIIRMQAREISRLGRATQGVKIMNVGDDVNIIAIAKVAREEDADDGPSDEEQIEIK</sequence>
<dbReference type="Gene3D" id="2.120.10.90">
    <property type="entry name" value="DNA gyrase/topoisomerase IV, subunit A, C-terminal"/>
    <property type="match status" value="1"/>
</dbReference>
<comment type="caution">
    <text evidence="12">The sequence shown here is derived from an EMBL/GenBank/DDBJ whole genome shotgun (WGS) entry which is preliminary data.</text>
</comment>
<keyword evidence="6 9" id="KW-0799">Topoisomerase</keyword>
<dbReference type="InterPro" id="IPR013760">
    <property type="entry name" value="Topo_IIA-like_dom_sf"/>
</dbReference>
<comment type="miscellaneous">
    <text evidence="9">Few gyrases are as efficient as E.coli at forming negative supercoils. Not all organisms have 2 type II topoisomerases; in organisms with a single type II topoisomerase this enzyme also has to decatenate newly replicated chromosomes.</text>
</comment>
<keyword evidence="7 9" id="KW-0238">DNA-binding</keyword>
<dbReference type="FunFam" id="2.120.10.90:FF:000004">
    <property type="entry name" value="DNA gyrase subunit A"/>
    <property type="match status" value="1"/>
</dbReference>
<dbReference type="Gene3D" id="3.90.199.10">
    <property type="entry name" value="Topoisomerase II, domain 5"/>
    <property type="match status" value="1"/>
</dbReference>
<comment type="similarity">
    <text evidence="2 9">Belongs to the type II topoisomerase GyrA/ParC subunit family.</text>
</comment>
<dbReference type="FunFam" id="3.30.1360.40:FF:000002">
    <property type="entry name" value="DNA gyrase subunit A"/>
    <property type="match status" value="1"/>
</dbReference>
<evidence type="ECO:0000256" key="10">
    <source>
        <dbReference type="PROSITE-ProRule" id="PRU01384"/>
    </source>
</evidence>
<dbReference type="InterPro" id="IPR013757">
    <property type="entry name" value="Topo_IIA_A_a_sf"/>
</dbReference>
<dbReference type="Proteomes" id="UP000824091">
    <property type="component" value="Unassembled WGS sequence"/>
</dbReference>
<dbReference type="CDD" id="cd00187">
    <property type="entry name" value="TOP4c"/>
    <property type="match status" value="1"/>
</dbReference>
<dbReference type="NCBIfam" id="TIGR01063">
    <property type="entry name" value="gyrA"/>
    <property type="match status" value="1"/>
</dbReference>
<dbReference type="PROSITE" id="PS52040">
    <property type="entry name" value="TOPO_IIA"/>
    <property type="match status" value="1"/>
</dbReference>
<dbReference type="FunFam" id="3.90.199.10:FF:000001">
    <property type="entry name" value="DNA gyrase subunit A"/>
    <property type="match status" value="1"/>
</dbReference>
<protein>
    <recommendedName>
        <fullName evidence="9">DNA gyrase subunit A</fullName>
        <ecNumber evidence="9">5.6.2.2</ecNumber>
    </recommendedName>
</protein>
<dbReference type="SUPFAM" id="SSF101904">
    <property type="entry name" value="GyrA/ParC C-terminal domain-like"/>
    <property type="match status" value="1"/>
</dbReference>
<dbReference type="GO" id="GO:0005737">
    <property type="term" value="C:cytoplasm"/>
    <property type="evidence" value="ECO:0007669"/>
    <property type="project" value="UniProtKB-SubCell"/>
</dbReference>
<keyword evidence="3 9" id="KW-0963">Cytoplasm</keyword>
<evidence type="ECO:0000259" key="11">
    <source>
        <dbReference type="PROSITE" id="PS52040"/>
    </source>
</evidence>
<dbReference type="GO" id="GO:0006261">
    <property type="term" value="P:DNA-templated DNA replication"/>
    <property type="evidence" value="ECO:0007669"/>
    <property type="project" value="UniProtKB-UniRule"/>
</dbReference>
<dbReference type="GO" id="GO:0005694">
    <property type="term" value="C:chromosome"/>
    <property type="evidence" value="ECO:0007669"/>
    <property type="project" value="InterPro"/>
</dbReference>
<evidence type="ECO:0000256" key="5">
    <source>
        <dbReference type="ARBA" id="ARBA00022840"/>
    </source>
</evidence>
<dbReference type="InterPro" id="IPR002205">
    <property type="entry name" value="Topo_IIA_dom_A"/>
</dbReference>
<evidence type="ECO:0000256" key="2">
    <source>
        <dbReference type="ARBA" id="ARBA00008263"/>
    </source>
</evidence>
<dbReference type="HAMAP" id="MF_01897">
    <property type="entry name" value="GyrA"/>
    <property type="match status" value="1"/>
</dbReference>
<dbReference type="PANTHER" id="PTHR43493:SF5">
    <property type="entry name" value="DNA GYRASE SUBUNIT A, CHLOROPLASTIC_MITOCHONDRIAL"/>
    <property type="match status" value="1"/>
</dbReference>
<comment type="function">
    <text evidence="9">A type II topoisomerase that negatively supercoils closed circular double-stranded (ds) DNA in an ATP-dependent manner to modulate DNA topology and maintain chromosomes in an underwound state. Negative supercoiling favors strand separation, and DNA replication, transcription, recombination and repair, all of which involve strand separation. Also able to catalyze the interconversion of other topological isomers of dsDNA rings, including catenanes and knotted rings. Type II topoisomerases break and join 2 DNA strands simultaneously in an ATP-dependent manner.</text>
</comment>
<evidence type="ECO:0000256" key="7">
    <source>
        <dbReference type="ARBA" id="ARBA00023125"/>
    </source>
</evidence>
<feature type="short sequence motif" description="GyrA-box" evidence="9">
    <location>
        <begin position="525"/>
        <end position="531"/>
    </location>
</feature>
<proteinExistence type="inferred from homology"/>
<comment type="subunit">
    <text evidence="9">Heterotetramer, composed of two GyrA and two GyrB chains. In the heterotetramer, GyrA contains the active site tyrosine that forms a transient covalent intermediate with DNA, while GyrB binds cofactors and catalyzes ATP hydrolysis.</text>
</comment>
<evidence type="ECO:0000256" key="1">
    <source>
        <dbReference type="ARBA" id="ARBA00000185"/>
    </source>
</evidence>
<dbReference type="InterPro" id="IPR006691">
    <property type="entry name" value="GyrA/parC_rep"/>
</dbReference>
<keyword evidence="5 9" id="KW-0067">ATP-binding</keyword>
<dbReference type="GO" id="GO:0009330">
    <property type="term" value="C:DNA topoisomerase type II (double strand cut, ATP-hydrolyzing) complex"/>
    <property type="evidence" value="ECO:0007669"/>
    <property type="project" value="TreeGrafter"/>
</dbReference>
<gene>
    <name evidence="9 12" type="primary">gyrA</name>
    <name evidence="12" type="ORF">IAD16_06425</name>
</gene>
<dbReference type="GO" id="GO:0006265">
    <property type="term" value="P:DNA topological change"/>
    <property type="evidence" value="ECO:0007669"/>
    <property type="project" value="UniProtKB-UniRule"/>
</dbReference>
<dbReference type="Gene3D" id="1.10.268.10">
    <property type="entry name" value="Topoisomerase, domain 3"/>
    <property type="match status" value="1"/>
</dbReference>
<feature type="domain" description="Topo IIA-type catalytic" evidence="11">
    <location>
        <begin position="36"/>
        <end position="498"/>
    </location>
</feature>
<comment type="catalytic activity">
    <reaction evidence="1 9 10">
        <text>ATP-dependent breakage, passage and rejoining of double-stranded DNA.</text>
        <dbReference type="EC" id="5.6.2.2"/>
    </reaction>
</comment>
<dbReference type="SMART" id="SM00434">
    <property type="entry name" value="TOP4c"/>
    <property type="match status" value="1"/>
</dbReference>
<name>A0A9D1I6B0_9FIRM</name>
<dbReference type="InterPro" id="IPR013758">
    <property type="entry name" value="Topo_IIA_A/C_ab"/>
</dbReference>
<dbReference type="EC" id="5.6.2.2" evidence="9"/>
<evidence type="ECO:0000256" key="4">
    <source>
        <dbReference type="ARBA" id="ARBA00022741"/>
    </source>
</evidence>
<dbReference type="GO" id="GO:0003677">
    <property type="term" value="F:DNA binding"/>
    <property type="evidence" value="ECO:0007669"/>
    <property type="project" value="UniProtKB-UniRule"/>
</dbReference>
<evidence type="ECO:0000313" key="12">
    <source>
        <dbReference type="EMBL" id="HIU27993.1"/>
    </source>
</evidence>
<evidence type="ECO:0000313" key="13">
    <source>
        <dbReference type="Proteomes" id="UP000824091"/>
    </source>
</evidence>
<dbReference type="InterPro" id="IPR005743">
    <property type="entry name" value="GyrA"/>
</dbReference>
<reference evidence="12" key="1">
    <citation type="submission" date="2020-10" db="EMBL/GenBank/DDBJ databases">
        <authorList>
            <person name="Gilroy R."/>
        </authorList>
    </citation>
    <scope>NUCLEOTIDE SEQUENCE</scope>
    <source>
        <strain evidence="12">11300</strain>
    </source>
</reference>
<dbReference type="FunFam" id="1.10.268.10:FF:000001">
    <property type="entry name" value="DNA gyrase subunit A"/>
    <property type="match status" value="1"/>
</dbReference>
<evidence type="ECO:0000256" key="9">
    <source>
        <dbReference type="HAMAP-Rule" id="MF_01897"/>
    </source>
</evidence>
<dbReference type="NCBIfam" id="NF004044">
    <property type="entry name" value="PRK05561.1"/>
    <property type="match status" value="1"/>
</dbReference>
<dbReference type="NCBIfam" id="NF004043">
    <property type="entry name" value="PRK05560.1"/>
    <property type="match status" value="1"/>
</dbReference>
<dbReference type="Pfam" id="PF00521">
    <property type="entry name" value="DNA_topoisoIV"/>
    <property type="match status" value="1"/>
</dbReference>
<dbReference type="PANTHER" id="PTHR43493">
    <property type="entry name" value="DNA GYRASE/TOPOISOMERASE SUBUNIT A"/>
    <property type="match status" value="1"/>
</dbReference>
<dbReference type="GO" id="GO:0034335">
    <property type="term" value="F:DNA negative supercoiling activity"/>
    <property type="evidence" value="ECO:0007669"/>
    <property type="project" value="UniProtKB-ARBA"/>
</dbReference>
<dbReference type="AlphaFoldDB" id="A0A9D1I6B0"/>
<evidence type="ECO:0000256" key="8">
    <source>
        <dbReference type="ARBA" id="ARBA00023235"/>
    </source>
</evidence>
<evidence type="ECO:0000256" key="6">
    <source>
        <dbReference type="ARBA" id="ARBA00023029"/>
    </source>
</evidence>
<dbReference type="SUPFAM" id="SSF56719">
    <property type="entry name" value="Type II DNA topoisomerase"/>
    <property type="match status" value="1"/>
</dbReference>
<organism evidence="12 13">
    <name type="scientific">Candidatus Fimisoma avicola</name>
    <dbReference type="NCBI Taxonomy" id="2840826"/>
    <lineage>
        <taxon>Bacteria</taxon>
        <taxon>Bacillati</taxon>
        <taxon>Bacillota</taxon>
        <taxon>Clostridia</taxon>
        <taxon>Eubacteriales</taxon>
        <taxon>Candidatus Fimisoma</taxon>
    </lineage>
</organism>
<accession>A0A9D1I6B0</accession>
<comment type="subcellular location">
    <subcellularLocation>
        <location evidence="9">Cytoplasm</location>
    </subcellularLocation>
</comment>
<keyword evidence="8 9" id="KW-0413">Isomerase</keyword>
<dbReference type="Gene3D" id="3.30.1360.40">
    <property type="match status" value="1"/>
</dbReference>